<dbReference type="PATRIC" id="fig|1218565.3.peg.3230"/>
<sequence length="114" mass="12954">MFRKLRYAILLSIACFLFTCYRTTLQVMPGNKLEPVSSVPELEQEFKQGNWILGLFPAFEPPLLNLCTNGKPQLKIQRGILDHLIHWTIGGLYTVRTVQIYCSKEKPAAVSGRS</sequence>
<dbReference type="EMBL" id="ANIK01000071">
    <property type="protein sequence ID" value="EMJ93206.1"/>
    <property type="molecule type" value="Genomic_DNA"/>
</dbReference>
<organism evidence="1 2">
    <name type="scientific">Leptospira alstonii serovar Sichuan str. 79601</name>
    <dbReference type="NCBI Taxonomy" id="1218565"/>
    <lineage>
        <taxon>Bacteria</taxon>
        <taxon>Pseudomonadati</taxon>
        <taxon>Spirochaetota</taxon>
        <taxon>Spirochaetia</taxon>
        <taxon>Leptospirales</taxon>
        <taxon>Leptospiraceae</taxon>
        <taxon>Leptospira</taxon>
    </lineage>
</organism>
<dbReference type="Proteomes" id="UP000011988">
    <property type="component" value="Unassembled WGS sequence"/>
</dbReference>
<protein>
    <submittedName>
        <fullName evidence="1">Uncharacterized protein</fullName>
    </submittedName>
</protein>
<accession>M6CRP3</accession>
<dbReference type="OrthoDB" id="333421at2"/>
<dbReference type="RefSeq" id="WP_020774336.1">
    <property type="nucleotide sequence ID" value="NZ_ANIK01000071.1"/>
</dbReference>
<dbReference type="AlphaFoldDB" id="M6CRP3"/>
<name>M6CRP3_9LEPT</name>
<proteinExistence type="predicted"/>
<evidence type="ECO:0000313" key="1">
    <source>
        <dbReference type="EMBL" id="EMJ93206.1"/>
    </source>
</evidence>
<gene>
    <name evidence="1" type="ORF">LEP1GSC194_1815</name>
</gene>
<evidence type="ECO:0000313" key="2">
    <source>
        <dbReference type="Proteomes" id="UP000011988"/>
    </source>
</evidence>
<reference evidence="1 2" key="1">
    <citation type="submission" date="2013-01" db="EMBL/GenBank/DDBJ databases">
        <authorList>
            <person name="Harkins D.M."/>
            <person name="Durkin A.S."/>
            <person name="Brinkac L.M."/>
            <person name="Haft D.H."/>
            <person name="Selengut J.D."/>
            <person name="Sanka R."/>
            <person name="DePew J."/>
            <person name="Purushe J."/>
            <person name="Galloway R.L."/>
            <person name="Vinetz J.M."/>
            <person name="Sutton G.G."/>
            <person name="Nierman W.C."/>
            <person name="Fouts D.E."/>
        </authorList>
    </citation>
    <scope>NUCLEOTIDE SEQUENCE [LARGE SCALE GENOMIC DNA]</scope>
    <source>
        <strain evidence="1 2">79601</strain>
    </source>
</reference>
<comment type="caution">
    <text evidence="1">The sequence shown here is derived from an EMBL/GenBank/DDBJ whole genome shotgun (WGS) entry which is preliminary data.</text>
</comment>
<dbReference type="NCBIfam" id="NF047524">
    <property type="entry name" value="LIC_10461_domain"/>
    <property type="match status" value="1"/>
</dbReference>